<dbReference type="PANTHER" id="PTHR35910:SF1">
    <property type="entry name" value="2EXR DOMAIN-CONTAINING PROTEIN"/>
    <property type="match status" value="1"/>
</dbReference>
<sequence>MPTEFSLFSALPTELREEIWNLAIRPKRSGVHIFRVYSTYMDHETSPEEVIHFSANEASFYGHERCELSLAVPLPHKSLDGANKDGARMTSSYMIDTGLWTACHESRSMMKKAFLTIKNTRHGKVPYYHLYNVDDALGHKALHVGIEYQSDWGPQFYDELQGDGECPAFDQIQGLQHNVFAPCIWLVDYNLKRKANALPHEGSLDHWEYIEPVPDGDYHKSSIYFAEMLHGSFVHAQKVGPEAMFHPTMGLLGWDNF</sequence>
<dbReference type="VEuPathDB" id="FungiDB:FOXG_20203"/>
<name>A0A0J9VEX3_FUSO4</name>
<organism evidence="2 3">
    <name type="scientific">Fusarium oxysporum f. sp. lycopersici (strain 4287 / CBS 123668 / FGSC 9935 / NRRL 34936)</name>
    <name type="common">Fusarium vascular wilt of tomato</name>
    <dbReference type="NCBI Taxonomy" id="426428"/>
    <lineage>
        <taxon>Eukaryota</taxon>
        <taxon>Fungi</taxon>
        <taxon>Dikarya</taxon>
        <taxon>Ascomycota</taxon>
        <taxon>Pezizomycotina</taxon>
        <taxon>Sordariomycetes</taxon>
        <taxon>Hypocreomycetidae</taxon>
        <taxon>Hypocreales</taxon>
        <taxon>Nectriaceae</taxon>
        <taxon>Fusarium</taxon>
        <taxon>Fusarium oxysporum species complex</taxon>
    </lineage>
</organism>
<evidence type="ECO:0000259" key="1">
    <source>
        <dbReference type="Pfam" id="PF20150"/>
    </source>
</evidence>
<dbReference type="RefSeq" id="XP_018247486.1">
    <property type="nucleotide sequence ID" value="XM_018400466.1"/>
</dbReference>
<reference evidence="2" key="2">
    <citation type="journal article" date="2010" name="Nature">
        <title>Comparative genomics reveals mobile pathogenicity chromosomes in Fusarium.</title>
        <authorList>
            <person name="Ma L.J."/>
            <person name="van der Does H.C."/>
            <person name="Borkovich K.A."/>
            <person name="Coleman J.J."/>
            <person name="Daboussi M.J."/>
            <person name="Di Pietro A."/>
            <person name="Dufresne M."/>
            <person name="Freitag M."/>
            <person name="Grabherr M."/>
            <person name="Henrissat B."/>
            <person name="Houterman P.M."/>
            <person name="Kang S."/>
            <person name="Shim W.B."/>
            <person name="Woloshuk C."/>
            <person name="Xie X."/>
            <person name="Xu J.R."/>
            <person name="Antoniw J."/>
            <person name="Baker S.E."/>
            <person name="Bluhm B.H."/>
            <person name="Breakspear A."/>
            <person name="Brown D.W."/>
            <person name="Butchko R.A."/>
            <person name="Chapman S."/>
            <person name="Coulson R."/>
            <person name="Coutinho P.M."/>
            <person name="Danchin E.G."/>
            <person name="Diener A."/>
            <person name="Gale L.R."/>
            <person name="Gardiner D.M."/>
            <person name="Goff S."/>
            <person name="Hammond-Kosack K.E."/>
            <person name="Hilburn K."/>
            <person name="Hua-Van A."/>
            <person name="Jonkers W."/>
            <person name="Kazan K."/>
            <person name="Kodira C.D."/>
            <person name="Koehrsen M."/>
            <person name="Kumar L."/>
            <person name="Lee Y.H."/>
            <person name="Li L."/>
            <person name="Manners J.M."/>
            <person name="Miranda-Saavedra D."/>
            <person name="Mukherjee M."/>
            <person name="Park G."/>
            <person name="Park J."/>
            <person name="Park S.Y."/>
            <person name="Proctor R.H."/>
            <person name="Regev A."/>
            <person name="Ruiz-Roldan M.C."/>
            <person name="Sain D."/>
            <person name="Sakthikumar S."/>
            <person name="Sykes S."/>
            <person name="Schwartz D.C."/>
            <person name="Turgeon B.G."/>
            <person name="Wapinski I."/>
            <person name="Yoder O."/>
            <person name="Young S."/>
            <person name="Zeng Q."/>
            <person name="Zhou S."/>
            <person name="Galagan J."/>
            <person name="Cuomo C.A."/>
            <person name="Kistler H.C."/>
            <person name="Rep M."/>
        </authorList>
    </citation>
    <scope>NUCLEOTIDE SEQUENCE [LARGE SCALE GENOMIC DNA]</scope>
    <source>
        <strain evidence="2">4287</strain>
    </source>
</reference>
<dbReference type="KEGG" id="fox:FOXG_20203"/>
<dbReference type="OrthoDB" id="3596450at2759"/>
<reference evidence="2" key="1">
    <citation type="submission" date="2007-04" db="EMBL/GenBank/DDBJ databases">
        <authorList>
            <consortium name="The Broad Institute Genome Sequencing Platform"/>
            <person name="Birren B."/>
            <person name="Lander E."/>
            <person name="Galagan J."/>
            <person name="Nusbaum C."/>
            <person name="Devon K."/>
            <person name="Ma L.-J."/>
            <person name="Jaffe D."/>
            <person name="Butler J."/>
            <person name="Alvarez P."/>
            <person name="Gnerre S."/>
            <person name="Grabherr M."/>
            <person name="Kleber M."/>
            <person name="Mauceli E."/>
            <person name="Brockman W."/>
            <person name="MacCallum I.A."/>
            <person name="Young S."/>
            <person name="LaButti K."/>
            <person name="DeCaprio D."/>
            <person name="Crawford M."/>
            <person name="Koehrsen M."/>
            <person name="Engels R."/>
            <person name="Montgomery P."/>
            <person name="Pearson M."/>
            <person name="Howarth C."/>
            <person name="Larson L."/>
            <person name="White J."/>
            <person name="O'Leary S."/>
            <person name="Kodira C."/>
            <person name="Zeng Q."/>
            <person name="Yandava C."/>
            <person name="Alvarado L."/>
            <person name="Kistler C."/>
            <person name="Shim W.-B."/>
            <person name="Kang S."/>
            <person name="Woloshuk C."/>
        </authorList>
    </citation>
    <scope>NUCLEOTIDE SEQUENCE</scope>
    <source>
        <strain evidence="2">4287</strain>
    </source>
</reference>
<dbReference type="GeneID" id="28960909"/>
<proteinExistence type="predicted"/>
<dbReference type="InterPro" id="IPR045518">
    <property type="entry name" value="2EXR"/>
</dbReference>
<dbReference type="Pfam" id="PF20150">
    <property type="entry name" value="2EXR"/>
    <property type="match status" value="1"/>
</dbReference>
<evidence type="ECO:0000313" key="3">
    <source>
        <dbReference type="Proteomes" id="UP000009097"/>
    </source>
</evidence>
<dbReference type="EMBL" id="DS231707">
    <property type="protein sequence ID" value="KNB09441.1"/>
    <property type="molecule type" value="Genomic_DNA"/>
</dbReference>
<accession>A0A0J9VEX3</accession>
<dbReference type="PANTHER" id="PTHR35910">
    <property type="entry name" value="2EXR DOMAIN-CONTAINING PROTEIN"/>
    <property type="match status" value="1"/>
</dbReference>
<dbReference type="AlphaFoldDB" id="A0A0J9VEX3"/>
<dbReference type="Proteomes" id="UP000009097">
    <property type="component" value="Unassembled WGS sequence"/>
</dbReference>
<feature type="domain" description="2EXR" evidence="1">
    <location>
        <begin position="5"/>
        <end position="114"/>
    </location>
</feature>
<gene>
    <name evidence="2" type="ORF">FOXG_20203</name>
</gene>
<protein>
    <recommendedName>
        <fullName evidence="1">2EXR domain-containing protein</fullName>
    </recommendedName>
</protein>
<evidence type="ECO:0000313" key="2">
    <source>
        <dbReference type="EMBL" id="KNB09441.1"/>
    </source>
</evidence>